<dbReference type="InterPro" id="IPR006311">
    <property type="entry name" value="TAT_signal"/>
</dbReference>
<dbReference type="Pfam" id="PF07433">
    <property type="entry name" value="DUF1513"/>
    <property type="match status" value="1"/>
</dbReference>
<evidence type="ECO:0000313" key="3">
    <source>
        <dbReference type="Proteomes" id="UP000076066"/>
    </source>
</evidence>
<gene>
    <name evidence="2" type="ORF">AY555_06325</name>
</gene>
<keyword evidence="1" id="KW-0472">Membrane</keyword>
<dbReference type="RefSeq" id="WP_066134873.1">
    <property type="nucleotide sequence ID" value="NZ_CP014525.1"/>
</dbReference>
<dbReference type="InterPro" id="IPR011044">
    <property type="entry name" value="Quino_amine_DH_bsu"/>
</dbReference>
<feature type="transmembrane region" description="Helical" evidence="1">
    <location>
        <begin position="15"/>
        <end position="32"/>
    </location>
</feature>
<evidence type="ECO:0000313" key="2">
    <source>
        <dbReference type="EMBL" id="AMW34855.1"/>
    </source>
</evidence>
<dbReference type="SUPFAM" id="SSF50969">
    <property type="entry name" value="YVTN repeat-like/Quinoprotein amine dehydrogenase"/>
    <property type="match status" value="1"/>
</dbReference>
<evidence type="ECO:0000256" key="1">
    <source>
        <dbReference type="SAM" id="Phobius"/>
    </source>
</evidence>
<dbReference type="Proteomes" id="UP000076066">
    <property type="component" value="Chromosome"/>
</dbReference>
<dbReference type="STRING" id="1549855.AY555_06325"/>
<dbReference type="InterPro" id="IPR008311">
    <property type="entry name" value="UCP028101"/>
</dbReference>
<dbReference type="AlphaFoldDB" id="A0A143DDS9"/>
<dbReference type="InterPro" id="IPR015943">
    <property type="entry name" value="WD40/YVTN_repeat-like_dom_sf"/>
</dbReference>
<dbReference type="PROSITE" id="PS51318">
    <property type="entry name" value="TAT"/>
    <property type="match status" value="1"/>
</dbReference>
<keyword evidence="3" id="KW-1185">Reference proteome</keyword>
<dbReference type="PIRSF" id="PIRSF028101">
    <property type="entry name" value="UCP028101"/>
    <property type="match status" value="1"/>
</dbReference>
<protein>
    <recommendedName>
        <fullName evidence="4">Twin-arginine translocation pathway signal</fullName>
    </recommendedName>
</protein>
<dbReference type="OrthoDB" id="5624218at2"/>
<dbReference type="GeneID" id="53316771"/>
<accession>A0A143DDS9</accession>
<dbReference type="KEGG" id="hjo:AY555_06325"/>
<name>A0A143DDS9_9PROT</name>
<dbReference type="Gene3D" id="2.130.10.10">
    <property type="entry name" value="YVTN repeat-like/Quinoprotein amine dehydrogenase"/>
    <property type="match status" value="1"/>
</dbReference>
<evidence type="ECO:0008006" key="4">
    <source>
        <dbReference type="Google" id="ProtNLM"/>
    </source>
</evidence>
<reference evidence="2 3" key="1">
    <citation type="submission" date="2016-02" db="EMBL/GenBank/DDBJ databases">
        <title>Complete Genome of H5569, the type strain of the newly described species Haematospirillium jordaniae.</title>
        <authorList>
            <person name="Nicholson A.C."/>
            <person name="Humrighouse B.W."/>
            <person name="Loparov V."/>
            <person name="McQuiston J.R."/>
        </authorList>
    </citation>
    <scope>NUCLEOTIDE SEQUENCE [LARGE SCALE GENOMIC DNA]</scope>
    <source>
        <strain evidence="2 3">H5569</strain>
    </source>
</reference>
<dbReference type="EMBL" id="CP014525">
    <property type="protein sequence ID" value="AMW34855.1"/>
    <property type="molecule type" value="Genomic_DNA"/>
</dbReference>
<keyword evidence="1" id="KW-1133">Transmembrane helix</keyword>
<organism evidence="2 3">
    <name type="scientific">Haematospirillum jordaniae</name>
    <dbReference type="NCBI Taxonomy" id="1549855"/>
    <lineage>
        <taxon>Bacteria</taxon>
        <taxon>Pseudomonadati</taxon>
        <taxon>Pseudomonadota</taxon>
        <taxon>Alphaproteobacteria</taxon>
        <taxon>Rhodospirillales</taxon>
        <taxon>Novispirillaceae</taxon>
        <taxon>Haematospirillum</taxon>
    </lineage>
</organism>
<sequence>MDDQNAPLTLSRRSLLWGGMGALAAGMILPAMPTRAAIHRTGNTLLSSARDNSGRDHAVAWSEDLGILWQTPLPGRAHGPAVSPDGTRAFLPARRPGNWATALNLTDGTIAASVECQPGRHFFGHAVYTADGRHILTTENAFDHGEGRIGIRDARSYAWIGEFPSFGTEPHELAWMPDQQTLVVANGGILTSPESGRAKLNLGMTDPSLTYIDSKTGTLLEKRTLPTALRAVSLRHLAVAPDGTVIVACQYQGAATDRVPLLLLHRRGHDLVLPALPDAVVTGLRQYCGSALFSPDGAYYVVTSPVGGIAILGTTNTPGMVRTIQLPDVCGAAVLNGNLILTNGFGQIMGGSFDDFDPEPRSEPLKWDNHAIAFSSPYT</sequence>
<keyword evidence="1" id="KW-0812">Transmembrane</keyword>
<proteinExistence type="predicted"/>